<dbReference type="InterPro" id="IPR001660">
    <property type="entry name" value="SAM"/>
</dbReference>
<organism evidence="4 5">
    <name type="scientific">Aureococcus anophagefferens</name>
    <name type="common">Harmful bloom alga</name>
    <dbReference type="NCBI Taxonomy" id="44056"/>
    <lineage>
        <taxon>Eukaryota</taxon>
        <taxon>Sar</taxon>
        <taxon>Stramenopiles</taxon>
        <taxon>Ochrophyta</taxon>
        <taxon>Pelagophyceae</taxon>
        <taxon>Pelagomonadales</taxon>
        <taxon>Pelagomonadaceae</taxon>
        <taxon>Aureococcus</taxon>
    </lineage>
</organism>
<feature type="compositionally biased region" description="Low complexity" evidence="1">
    <location>
        <begin position="150"/>
        <end position="161"/>
    </location>
</feature>
<dbReference type="PROSITE" id="PS50105">
    <property type="entry name" value="SAM_DOMAIN"/>
    <property type="match status" value="1"/>
</dbReference>
<evidence type="ECO:0000259" key="3">
    <source>
        <dbReference type="PROSITE" id="PS50853"/>
    </source>
</evidence>
<dbReference type="SUPFAM" id="SSF49265">
    <property type="entry name" value="Fibronectin type III"/>
    <property type="match status" value="1"/>
</dbReference>
<dbReference type="Pfam" id="PF00041">
    <property type="entry name" value="fn3"/>
    <property type="match status" value="1"/>
</dbReference>
<dbReference type="InterPro" id="IPR003961">
    <property type="entry name" value="FN3_dom"/>
</dbReference>
<dbReference type="SUPFAM" id="SSF53474">
    <property type="entry name" value="alpha/beta-Hydrolases"/>
    <property type="match status" value="1"/>
</dbReference>
<dbReference type="Pfam" id="PF05057">
    <property type="entry name" value="DUF676"/>
    <property type="match status" value="1"/>
</dbReference>
<feature type="domain" description="SAM" evidence="2">
    <location>
        <begin position="11"/>
        <end position="75"/>
    </location>
</feature>
<accession>A0ABR1FIB2</accession>
<dbReference type="PANTHER" id="PTHR12482:SF62">
    <property type="entry name" value="LIPASE ROG1-RELATED"/>
    <property type="match status" value="1"/>
</dbReference>
<evidence type="ECO:0000259" key="2">
    <source>
        <dbReference type="PROSITE" id="PS50105"/>
    </source>
</evidence>
<dbReference type="CDD" id="cd09487">
    <property type="entry name" value="SAM_superfamily"/>
    <property type="match status" value="1"/>
</dbReference>
<dbReference type="EMBL" id="JBBJCI010000417">
    <property type="protein sequence ID" value="KAK7231305.1"/>
    <property type="molecule type" value="Genomic_DNA"/>
</dbReference>
<dbReference type="InterPro" id="IPR013783">
    <property type="entry name" value="Ig-like_fold"/>
</dbReference>
<dbReference type="InterPro" id="IPR029058">
    <property type="entry name" value="AB_hydrolase_fold"/>
</dbReference>
<evidence type="ECO:0000313" key="5">
    <source>
        <dbReference type="Proteomes" id="UP001363151"/>
    </source>
</evidence>
<dbReference type="Gene3D" id="3.40.50.1820">
    <property type="entry name" value="alpha/beta hydrolase"/>
    <property type="match status" value="1"/>
</dbReference>
<evidence type="ECO:0000256" key="1">
    <source>
        <dbReference type="SAM" id="MobiDB-lite"/>
    </source>
</evidence>
<dbReference type="Gene3D" id="2.60.40.10">
    <property type="entry name" value="Immunoglobulins"/>
    <property type="match status" value="1"/>
</dbReference>
<dbReference type="InterPro" id="IPR044294">
    <property type="entry name" value="Lipase-like"/>
</dbReference>
<feature type="region of interest" description="Disordered" evidence="1">
    <location>
        <begin position="103"/>
        <end position="194"/>
    </location>
</feature>
<dbReference type="InterPro" id="IPR013761">
    <property type="entry name" value="SAM/pointed_sf"/>
</dbReference>
<dbReference type="Proteomes" id="UP001363151">
    <property type="component" value="Unassembled WGS sequence"/>
</dbReference>
<name>A0ABR1FIB2_AURAN</name>
<gene>
    <name evidence="4" type="ORF">SO694_00073199</name>
</gene>
<dbReference type="Gene3D" id="1.10.150.50">
    <property type="entry name" value="Transcription Factor, Ets-1"/>
    <property type="match status" value="1"/>
</dbReference>
<keyword evidence="5" id="KW-1185">Reference proteome</keyword>
<protein>
    <submittedName>
        <fullName evidence="4">Acylglycerol lipase</fullName>
    </submittedName>
</protein>
<dbReference type="SMART" id="SM00454">
    <property type="entry name" value="SAM"/>
    <property type="match status" value="1"/>
</dbReference>
<proteinExistence type="predicted"/>
<feature type="domain" description="Fibronectin type-III" evidence="3">
    <location>
        <begin position="561"/>
        <end position="662"/>
    </location>
</feature>
<dbReference type="InterPro" id="IPR007751">
    <property type="entry name" value="DUF676_lipase-like"/>
</dbReference>
<sequence length="1032" mass="111081">MEEPAKSIASYSVEDVQDWLRALGLGRYHDEVAAKRINGRVLLCLVTNECLAQLGITSGADVATILWTVEAQIKAGDEGAHAIVDPSIFLSVADASRSTAEAAKARKRASVPGAARAEDSDEERAPKPKRDDDVDDDDDDDDEGFAAAEPDLLGLGDAAPAAPAPALPDEATLTPTKAPDVPPETPVDGARKAPGGRHVMCETCQSVYPRGIQIFNSTSIPVVEFHTGMYWSASGATKTCRVCRQREEELAELKRREAEALRGDHMAPNVRAEYEVSFLDRGPLNMVLEELDLYKIVVRGFTPTDDGAVGFAESCGKIAVDDELVGVNGLAVDRLKFNESIELIRSAEWPLAIRFRRPALGDSMKLFSNWSANALKHALLEADADVPVGAGRSRLVALCRDVFRDRAPSALPAKAAPPVVAGGVRAIFAGATSISGFLLVKVPGDPAVRRFFGKLVGNRLQFHRPSKHAEAGYLPEPAVAIAMERVALVTATRSSEEGIRDLRVVVEDEATEARMPIGGAGNARETWILAADAEAHLRDWASHLSMAQLVGPGSRTSGLPEPSAPVLEAKTSTSLTVRWQPPRAPYLDSVAAFQVTYGAPGLLGGAWRIASDECHATRCCVKGLKPDTTYVVRVRALHELSRGTTLWGDWSGTSKRLATDRVRYGARGRDPSHCWILVHGLHGTPFDMSHLAAAVEARCPSDALVHVAEANAGRTLDGVAAGGDRLVREISSVLRGKPKVDKLSFVCHDLGGLYARYALKALWAGGAVREWDEGGGEPAAFEGSLARRGLPPRDARAGSGAGAKALGGTARLANFVTFASPHLGSPRLARRCDGGPKTRRELLLEDRAPVPGRPALPLVLRLALDDDFLAPLKCFRRRACYANVKYDRSVEYASASVREKTPYASSSDDSLRQLVDDDAYRLVMVLAAGEDVRPADERAPPPPGSPRFFGLGARPRPLHAEDAGRGWVDASDKRDRASYFAALRNLQACGWDRVDVFNAGLMNNADLIVRREWMNAPGFDVVKHFLDHAALS</sequence>
<dbReference type="PANTHER" id="PTHR12482">
    <property type="entry name" value="LIPASE ROG1-RELATED-RELATED"/>
    <property type="match status" value="1"/>
</dbReference>
<feature type="compositionally biased region" description="Acidic residues" evidence="1">
    <location>
        <begin position="133"/>
        <end position="144"/>
    </location>
</feature>
<dbReference type="InterPro" id="IPR036116">
    <property type="entry name" value="FN3_sf"/>
</dbReference>
<feature type="compositionally biased region" description="Low complexity" evidence="1">
    <location>
        <begin position="167"/>
        <end position="176"/>
    </location>
</feature>
<dbReference type="SMART" id="SM00060">
    <property type="entry name" value="FN3"/>
    <property type="match status" value="1"/>
</dbReference>
<dbReference type="PROSITE" id="PS50853">
    <property type="entry name" value="FN3"/>
    <property type="match status" value="1"/>
</dbReference>
<evidence type="ECO:0000313" key="4">
    <source>
        <dbReference type="EMBL" id="KAK7231305.1"/>
    </source>
</evidence>
<reference evidence="4 5" key="1">
    <citation type="submission" date="2024-03" db="EMBL/GenBank/DDBJ databases">
        <title>Aureococcus anophagefferens CCMP1851 and Kratosvirus quantuckense: Draft genome of a second virus-susceptible host strain in the model system.</title>
        <authorList>
            <person name="Chase E."/>
            <person name="Truchon A.R."/>
            <person name="Schepens W."/>
            <person name="Wilhelm S.W."/>
        </authorList>
    </citation>
    <scope>NUCLEOTIDE SEQUENCE [LARGE SCALE GENOMIC DNA]</scope>
    <source>
        <strain evidence="4 5">CCMP1851</strain>
    </source>
</reference>
<dbReference type="CDD" id="cd00063">
    <property type="entry name" value="FN3"/>
    <property type="match status" value="1"/>
</dbReference>
<dbReference type="Pfam" id="PF00536">
    <property type="entry name" value="SAM_1"/>
    <property type="match status" value="1"/>
</dbReference>
<feature type="compositionally biased region" description="Basic and acidic residues" evidence="1">
    <location>
        <begin position="123"/>
        <end position="132"/>
    </location>
</feature>
<dbReference type="SUPFAM" id="SSF47769">
    <property type="entry name" value="SAM/Pointed domain"/>
    <property type="match status" value="1"/>
</dbReference>
<comment type="caution">
    <text evidence="4">The sequence shown here is derived from an EMBL/GenBank/DDBJ whole genome shotgun (WGS) entry which is preliminary data.</text>
</comment>